<accession>A0A250XNN2</accession>
<evidence type="ECO:0000256" key="5">
    <source>
        <dbReference type="ARBA" id="ARBA00030245"/>
    </source>
</evidence>
<dbReference type="AlphaFoldDB" id="A0A250XNN2"/>
<reference evidence="10 11" key="1">
    <citation type="submission" date="2017-08" db="EMBL/GenBank/DDBJ databases">
        <title>Acidophilic green algal genome provides insights into adaptation to an acidic environment.</title>
        <authorList>
            <person name="Hirooka S."/>
            <person name="Hirose Y."/>
            <person name="Kanesaki Y."/>
            <person name="Higuchi S."/>
            <person name="Fujiwara T."/>
            <person name="Onuma R."/>
            <person name="Era A."/>
            <person name="Ohbayashi R."/>
            <person name="Uzuka A."/>
            <person name="Nozaki H."/>
            <person name="Yoshikawa H."/>
            <person name="Miyagishima S.Y."/>
        </authorList>
    </citation>
    <scope>NUCLEOTIDE SEQUENCE [LARGE SCALE GENOMIC DNA]</scope>
    <source>
        <strain evidence="10 11">NIES-2499</strain>
    </source>
</reference>
<sequence>MDKSQSSTAIRLFMILLAAAVLFGLVAYYNSVKSGNERFGSGDGVGYTGPGTNASNMTSFGINDPSQIDPAVGPVQPSGGFSTANAASFVATPSPQPIEPIGNEKYLPVGMNEGGGVPVDPFPQDRTKPDELLPRDAVNTKWAQANPAGQGDIGDQNLLTSGYHLGFDTQGNSLRNASLDLRSEPSNPRNNAPMNGVLENVDNAASKLWRHIGTCAAVCLVVALVLWYVASAVLALWTEWWQNQIPSFSAKVSGVSASSDDVAYPPSQDEAQQTTPLATAVGATLAKTTALYGPYNAAMKRFAASRNETADDLVGSQILSRSDDDYLYPRRGSPLMRFRPSTDADDVSPMAQAQPGAPGRVRRRCPPAALLLLVPVPGRGRGPGRTALRPVHADDGPHGRGVQAREPVVVPFADAGRQGARGLVRPRALQPGACEVPGVSAALHGTGRDPAAAAAKRPAEGRGRRGAAADLALFLGPPLRTVRRPGEVRVVGARQGSGLGRARGRGVRRYRAGPLASSRFRARAGAGTRPDAVVPELFSVSRQTMLSERVRADLERNSSSRNSSWTTGEVLACADRTMRSALIDASCAEHRLLTAGSIGGDAFKSALLRADEAIATAYAHRAFARERGTDAVIDRRSSLGEEISSLLSSRPRTPQVTSGHTLNKTMGEDSGVPVDECNCCLQDVWTTYFHDPADPKWTLDSYVRLADAATVQDAMEICRSLHDLVSRGMFFMMREHVFPCWDDSHNIDGGCLSIKVPAEHAADAWALMVKRAVGETMAIDANAWSLVNGISISPKRGFCILKVWTSDANMCGREHFRIPEDYRGEVVFRSNRENISSGR</sequence>
<dbReference type="SUPFAM" id="SSF55418">
    <property type="entry name" value="eIF4e-like"/>
    <property type="match status" value="1"/>
</dbReference>
<evidence type="ECO:0000313" key="11">
    <source>
        <dbReference type="Proteomes" id="UP000232323"/>
    </source>
</evidence>
<keyword evidence="8" id="KW-0812">Transmembrane</keyword>
<evidence type="ECO:0000313" key="10">
    <source>
        <dbReference type="EMBL" id="GAX84512.1"/>
    </source>
</evidence>
<protein>
    <recommendedName>
        <fullName evidence="5">mRNA cap-binding protein</fullName>
    </recommendedName>
</protein>
<dbReference type="GO" id="GO:0016281">
    <property type="term" value="C:eukaryotic translation initiation factor 4F complex"/>
    <property type="evidence" value="ECO:0007669"/>
    <property type="project" value="TreeGrafter"/>
</dbReference>
<keyword evidence="11" id="KW-1185">Reference proteome</keyword>
<keyword evidence="8" id="KW-0472">Membrane</keyword>
<keyword evidence="6" id="KW-0694">RNA-binding</keyword>
<keyword evidence="3" id="KW-0810">Translation regulation</keyword>
<organism evidence="10 11">
    <name type="scientific">Chlamydomonas eustigma</name>
    <dbReference type="NCBI Taxonomy" id="1157962"/>
    <lineage>
        <taxon>Eukaryota</taxon>
        <taxon>Viridiplantae</taxon>
        <taxon>Chlorophyta</taxon>
        <taxon>core chlorophytes</taxon>
        <taxon>Chlorophyceae</taxon>
        <taxon>CS clade</taxon>
        <taxon>Chlamydomonadales</taxon>
        <taxon>Chlamydomonadaceae</taxon>
        <taxon>Chlamydomonas</taxon>
    </lineage>
</organism>
<dbReference type="OrthoDB" id="546257at2759"/>
<comment type="similarity">
    <text evidence="1 6">Belongs to the eukaryotic initiation factor 4E family.</text>
</comment>
<feature type="transmembrane region" description="Helical" evidence="8">
    <location>
        <begin position="12"/>
        <end position="29"/>
    </location>
</feature>
<keyword evidence="4 6" id="KW-0648">Protein biosynthesis</keyword>
<evidence type="ECO:0000256" key="4">
    <source>
        <dbReference type="ARBA" id="ARBA00022917"/>
    </source>
</evidence>
<dbReference type="Pfam" id="PF01652">
    <property type="entry name" value="IF4E"/>
    <property type="match status" value="1"/>
</dbReference>
<dbReference type="GO" id="GO:0006417">
    <property type="term" value="P:regulation of translation"/>
    <property type="evidence" value="ECO:0007669"/>
    <property type="project" value="UniProtKB-KW"/>
</dbReference>
<keyword evidence="8" id="KW-1133">Transmembrane helix</keyword>
<dbReference type="Pfam" id="PF23983">
    <property type="entry name" value="P11_C"/>
    <property type="match status" value="1"/>
</dbReference>
<comment type="caution">
    <text evidence="10">The sequence shown here is derived from an EMBL/GenBank/DDBJ whole genome shotgun (WGS) entry which is preliminary data.</text>
</comment>
<dbReference type="InterPro" id="IPR023398">
    <property type="entry name" value="TIF_eIF4e-like"/>
</dbReference>
<keyword evidence="2 6" id="KW-0396">Initiation factor</keyword>
<evidence type="ECO:0000256" key="2">
    <source>
        <dbReference type="ARBA" id="ARBA00022540"/>
    </source>
</evidence>
<evidence type="ECO:0000256" key="1">
    <source>
        <dbReference type="ARBA" id="ARBA00009860"/>
    </source>
</evidence>
<dbReference type="Proteomes" id="UP000232323">
    <property type="component" value="Unassembled WGS sequence"/>
</dbReference>
<dbReference type="InterPro" id="IPR001040">
    <property type="entry name" value="TIF_eIF_4E"/>
</dbReference>
<dbReference type="GO" id="GO:0000340">
    <property type="term" value="F:RNA 7-methylguanosine cap binding"/>
    <property type="evidence" value="ECO:0007669"/>
    <property type="project" value="TreeGrafter"/>
</dbReference>
<gene>
    <name evidence="10" type="ORF">CEUSTIGMA_g11932.t1</name>
</gene>
<dbReference type="PANTHER" id="PTHR11960">
    <property type="entry name" value="EUKARYOTIC TRANSLATION INITIATION FACTOR 4E RELATED"/>
    <property type="match status" value="1"/>
</dbReference>
<name>A0A250XNN2_9CHLO</name>
<dbReference type="Gene3D" id="3.30.760.10">
    <property type="entry name" value="RNA Cap, Translation Initiation Factor Eif4e"/>
    <property type="match status" value="1"/>
</dbReference>
<dbReference type="InterPro" id="IPR055730">
    <property type="entry name" value="P11_C"/>
</dbReference>
<evidence type="ECO:0000259" key="9">
    <source>
        <dbReference type="Pfam" id="PF23983"/>
    </source>
</evidence>
<evidence type="ECO:0000256" key="3">
    <source>
        <dbReference type="ARBA" id="ARBA00022845"/>
    </source>
</evidence>
<dbReference type="EMBL" id="BEGY01000127">
    <property type="protein sequence ID" value="GAX84512.1"/>
    <property type="molecule type" value="Genomic_DNA"/>
</dbReference>
<evidence type="ECO:0000256" key="8">
    <source>
        <dbReference type="SAM" id="Phobius"/>
    </source>
</evidence>
<feature type="transmembrane region" description="Helical" evidence="8">
    <location>
        <begin position="215"/>
        <end position="237"/>
    </location>
</feature>
<feature type="region of interest" description="Disordered" evidence="7">
    <location>
        <begin position="338"/>
        <end position="362"/>
    </location>
</feature>
<evidence type="ECO:0000256" key="7">
    <source>
        <dbReference type="SAM" id="MobiDB-lite"/>
    </source>
</evidence>
<proteinExistence type="inferred from homology"/>
<evidence type="ECO:0000256" key="6">
    <source>
        <dbReference type="RuleBase" id="RU004374"/>
    </source>
</evidence>
<feature type="domain" description="Minor capsid protein P11 C-terminal conserved region" evidence="9">
    <location>
        <begin position="127"/>
        <end position="193"/>
    </location>
</feature>
<dbReference type="GO" id="GO:0003743">
    <property type="term" value="F:translation initiation factor activity"/>
    <property type="evidence" value="ECO:0007669"/>
    <property type="project" value="UniProtKB-KW"/>
</dbReference>